<dbReference type="AlphaFoldDB" id="A0A6A6VBH2"/>
<accession>A0A6A6VBH2</accession>
<proteinExistence type="predicted"/>
<reference evidence="1" key="1">
    <citation type="journal article" date="2020" name="Stud. Mycol.">
        <title>101 Dothideomycetes genomes: a test case for predicting lifestyles and emergence of pathogens.</title>
        <authorList>
            <person name="Haridas S."/>
            <person name="Albert R."/>
            <person name="Binder M."/>
            <person name="Bloem J."/>
            <person name="Labutti K."/>
            <person name="Salamov A."/>
            <person name="Andreopoulos B."/>
            <person name="Baker S."/>
            <person name="Barry K."/>
            <person name="Bills G."/>
            <person name="Bluhm B."/>
            <person name="Cannon C."/>
            <person name="Castanera R."/>
            <person name="Culley D."/>
            <person name="Daum C."/>
            <person name="Ezra D."/>
            <person name="Gonzalez J."/>
            <person name="Henrissat B."/>
            <person name="Kuo A."/>
            <person name="Liang C."/>
            <person name="Lipzen A."/>
            <person name="Lutzoni F."/>
            <person name="Magnuson J."/>
            <person name="Mondo S."/>
            <person name="Nolan M."/>
            <person name="Ohm R."/>
            <person name="Pangilinan J."/>
            <person name="Park H.-J."/>
            <person name="Ramirez L."/>
            <person name="Alfaro M."/>
            <person name="Sun H."/>
            <person name="Tritt A."/>
            <person name="Yoshinaga Y."/>
            <person name="Zwiers L.-H."/>
            <person name="Turgeon B."/>
            <person name="Goodwin S."/>
            <person name="Spatafora J."/>
            <person name="Crous P."/>
            <person name="Grigoriev I."/>
        </authorList>
    </citation>
    <scope>NUCLEOTIDE SEQUENCE</scope>
    <source>
        <strain evidence="1">CBS 119925</strain>
    </source>
</reference>
<evidence type="ECO:0000313" key="1">
    <source>
        <dbReference type="EMBL" id="KAF2747074.1"/>
    </source>
</evidence>
<name>A0A6A6VBH2_9PLEO</name>
<organism evidence="1 2">
    <name type="scientific">Sporormia fimetaria CBS 119925</name>
    <dbReference type="NCBI Taxonomy" id="1340428"/>
    <lineage>
        <taxon>Eukaryota</taxon>
        <taxon>Fungi</taxon>
        <taxon>Dikarya</taxon>
        <taxon>Ascomycota</taxon>
        <taxon>Pezizomycotina</taxon>
        <taxon>Dothideomycetes</taxon>
        <taxon>Pleosporomycetidae</taxon>
        <taxon>Pleosporales</taxon>
        <taxon>Sporormiaceae</taxon>
        <taxon>Sporormia</taxon>
    </lineage>
</organism>
<protein>
    <submittedName>
        <fullName evidence="1">Uncharacterized protein</fullName>
    </submittedName>
</protein>
<gene>
    <name evidence="1" type="ORF">M011DRAFT_62036</name>
</gene>
<sequence length="123" mass="13630">MMMEMTTIPNVAVLSLFQAAMTCTLLLSRSTIHKPDHNPLSSFSSCTRSTIVHDIFLSKIVATGSHVSKNRSAPPMCRSLFRFDQKDIKIQPLTSNVSRKSHLQSKSIIAPCRCFQKGSSCQS</sequence>
<dbReference type="Proteomes" id="UP000799440">
    <property type="component" value="Unassembled WGS sequence"/>
</dbReference>
<keyword evidence="2" id="KW-1185">Reference proteome</keyword>
<evidence type="ECO:0000313" key="2">
    <source>
        <dbReference type="Proteomes" id="UP000799440"/>
    </source>
</evidence>
<dbReference type="EMBL" id="MU006574">
    <property type="protein sequence ID" value="KAF2747074.1"/>
    <property type="molecule type" value="Genomic_DNA"/>
</dbReference>